<dbReference type="Pfam" id="PF00078">
    <property type="entry name" value="RVT_1"/>
    <property type="match status" value="1"/>
</dbReference>
<name>A0ABU6NR82_9BACI</name>
<dbReference type="PROSITE" id="PS50878">
    <property type="entry name" value="RT_POL"/>
    <property type="match status" value="1"/>
</dbReference>
<feature type="domain" description="Reverse transcriptase" evidence="1">
    <location>
        <begin position="51"/>
        <end position="273"/>
    </location>
</feature>
<proteinExistence type="predicted"/>
<evidence type="ECO:0000313" key="3">
    <source>
        <dbReference type="Proteomes" id="UP001341820"/>
    </source>
</evidence>
<dbReference type="EMBL" id="JAROAS010000080">
    <property type="protein sequence ID" value="MED4130705.1"/>
    <property type="molecule type" value="Genomic_DNA"/>
</dbReference>
<dbReference type="RefSeq" id="WP_328239268.1">
    <property type="nucleotide sequence ID" value="NZ_JAROAS010000080.1"/>
</dbReference>
<accession>A0ABU6NR82</accession>
<dbReference type="PANTHER" id="PTHR34047">
    <property type="entry name" value="NUCLEAR INTRON MATURASE 1, MITOCHONDRIAL-RELATED"/>
    <property type="match status" value="1"/>
</dbReference>
<dbReference type="InterPro" id="IPR051083">
    <property type="entry name" value="GrpII_Intron_Splice-Mob/Def"/>
</dbReference>
<gene>
    <name evidence="2" type="ORF">P5F74_21575</name>
</gene>
<evidence type="ECO:0000259" key="1">
    <source>
        <dbReference type="PROSITE" id="PS50878"/>
    </source>
</evidence>
<dbReference type="InterPro" id="IPR043502">
    <property type="entry name" value="DNA/RNA_pol_sf"/>
</dbReference>
<dbReference type="PANTHER" id="PTHR34047:SF8">
    <property type="entry name" value="PROTEIN YKFC"/>
    <property type="match status" value="1"/>
</dbReference>
<dbReference type="GO" id="GO:0003964">
    <property type="term" value="F:RNA-directed DNA polymerase activity"/>
    <property type="evidence" value="ECO:0007669"/>
    <property type="project" value="UniProtKB-KW"/>
</dbReference>
<organism evidence="2 3">
    <name type="scientific">Shouchella miscanthi</name>
    <dbReference type="NCBI Taxonomy" id="2598861"/>
    <lineage>
        <taxon>Bacteria</taxon>
        <taxon>Bacillati</taxon>
        <taxon>Bacillota</taxon>
        <taxon>Bacilli</taxon>
        <taxon>Bacillales</taxon>
        <taxon>Bacillaceae</taxon>
        <taxon>Shouchella</taxon>
    </lineage>
</organism>
<keyword evidence="2" id="KW-0548">Nucleotidyltransferase</keyword>
<keyword evidence="3" id="KW-1185">Reference proteome</keyword>
<keyword evidence="2" id="KW-0808">Transferase</keyword>
<keyword evidence="2" id="KW-0695">RNA-directed DNA polymerase</keyword>
<evidence type="ECO:0000313" key="2">
    <source>
        <dbReference type="EMBL" id="MED4130705.1"/>
    </source>
</evidence>
<dbReference type="Proteomes" id="UP001341820">
    <property type="component" value="Unassembled WGS sequence"/>
</dbReference>
<protein>
    <submittedName>
        <fullName evidence="2">Reverse transcriptase domain-containing protein</fullName>
    </submittedName>
</protein>
<dbReference type="CDD" id="cd01651">
    <property type="entry name" value="RT_G2_intron"/>
    <property type="match status" value="1"/>
</dbReference>
<comment type="caution">
    <text evidence="2">The sequence shown here is derived from an EMBL/GenBank/DDBJ whole genome shotgun (WGS) entry which is preliminary data.</text>
</comment>
<reference evidence="2 3" key="1">
    <citation type="submission" date="2023-03" db="EMBL/GenBank/DDBJ databases">
        <title>Bacillus Genome Sequencing.</title>
        <authorList>
            <person name="Dunlap C."/>
        </authorList>
    </citation>
    <scope>NUCLEOTIDE SEQUENCE [LARGE SCALE GENOMIC DNA]</scope>
    <source>
        <strain evidence="2 3">B-4107</strain>
    </source>
</reference>
<dbReference type="InterPro" id="IPR000477">
    <property type="entry name" value="RT_dom"/>
</dbReference>
<dbReference type="SUPFAM" id="SSF56672">
    <property type="entry name" value="DNA/RNA polymerases"/>
    <property type="match status" value="1"/>
</dbReference>
<sequence length="456" mass="53529">MYSFTESTRLFSVDKLEDTFNTFIKSNSALGIDKMTYEYFSNNKLDLLNYINVKISNDTYNFTPYKEKLIVKSRSSYPRLISIPTLKDKLVLKSIHIELTKIYDEIKQPLPQECVQEIKSSIHLFSHFIKLDIANFYGNIKHGILIDKLNRKNMTNGLLTLISKAITTQTVPSNDSNDFEIITQGIPQGLSISNILANIYLHDLDMQFGNRDDIKYIRYVDDILILCNKDNYERIYKEIKYEVEGIYNLSLNTTKEEKGLIKELGFAFLGYAVKDFGKAIPKLTVREANKKRFEDSIVMLFSKYKFSNKMSPEQFIFSLNNKITGSVSKKVSGDESKDYKYGWLFYFSQMEDTGYLYHLDWLIDKLLNKQNFNHLNKSNVKSFVKAFYEIKYNFKESNYIHKPDSLPIEEKKRLLIDIFKIPERTLIDPRTIDKQYKRLVYKPISEYEKDIKNLIS</sequence>